<dbReference type="GO" id="GO:0032955">
    <property type="term" value="P:regulation of division septum assembly"/>
    <property type="evidence" value="ECO:0007669"/>
    <property type="project" value="InterPro"/>
</dbReference>
<evidence type="ECO:0000256" key="1">
    <source>
        <dbReference type="ARBA" id="ARBA00008168"/>
    </source>
</evidence>
<dbReference type="FunFam" id="3.30.1070.10:FF:000001">
    <property type="entry name" value="Cell division topological specificity factor"/>
    <property type="match status" value="1"/>
</dbReference>
<dbReference type="InterPro" id="IPR005527">
    <property type="entry name" value="MinE"/>
</dbReference>
<dbReference type="AlphaFoldDB" id="A0A3S3QEX2"/>
<dbReference type="Gene3D" id="3.30.1070.10">
    <property type="entry name" value="Cell division topological specificity factor MinE"/>
    <property type="match status" value="1"/>
</dbReference>
<comment type="similarity">
    <text evidence="1 6">Belongs to the MinE family.</text>
</comment>
<dbReference type="GO" id="GO:0042802">
    <property type="term" value="F:identical protein binding"/>
    <property type="evidence" value="ECO:0007669"/>
    <property type="project" value="UniProtKB-ARBA"/>
</dbReference>
<evidence type="ECO:0000256" key="3">
    <source>
        <dbReference type="ARBA" id="ARBA00022618"/>
    </source>
</evidence>
<keyword evidence="8" id="KW-1185">Reference proteome</keyword>
<comment type="caution">
    <text evidence="7">The sequence shown here is derived from an EMBL/GenBank/DDBJ whole genome shotgun (WGS) entry which is preliminary data.</text>
</comment>
<dbReference type="GO" id="GO:0051301">
    <property type="term" value="P:cell division"/>
    <property type="evidence" value="ECO:0007669"/>
    <property type="project" value="UniProtKB-KW"/>
</dbReference>
<proteinExistence type="inferred from homology"/>
<accession>A0A3S3QEX2</accession>
<dbReference type="HAMAP" id="MF_00262">
    <property type="entry name" value="MinE"/>
    <property type="match status" value="1"/>
</dbReference>
<sequence length="88" mass="10313">MGLFDYFHANRKSADVAKERLSILIARDHFHRHQPSFLPALQNELLEVIKKYVDIDQDDVTVSLDREEDCEILELNIALPEKRHNKEA</sequence>
<evidence type="ECO:0000256" key="2">
    <source>
        <dbReference type="ARBA" id="ARBA00020112"/>
    </source>
</evidence>
<keyword evidence="4 6" id="KW-0131">Cell cycle</keyword>
<comment type="function">
    <text evidence="5 6">Prevents the cell division inhibition by proteins MinC and MinD at internal division sites while permitting inhibition at polar sites. This ensures cell division at the proper site by restricting the formation of a division septum at the midpoint of the long axis of the cell.</text>
</comment>
<dbReference type="SUPFAM" id="SSF55229">
    <property type="entry name" value="Cell division protein MinE topological specificity domain"/>
    <property type="match status" value="1"/>
</dbReference>
<evidence type="ECO:0000256" key="4">
    <source>
        <dbReference type="ARBA" id="ARBA00023306"/>
    </source>
</evidence>
<evidence type="ECO:0000256" key="6">
    <source>
        <dbReference type="HAMAP-Rule" id="MF_00262"/>
    </source>
</evidence>
<name>A0A3S3QEX2_9BACT</name>
<dbReference type="Pfam" id="PF03776">
    <property type="entry name" value="MinE"/>
    <property type="match status" value="1"/>
</dbReference>
<dbReference type="EMBL" id="MTKO01000073">
    <property type="protein sequence ID" value="RWX45722.1"/>
    <property type="molecule type" value="Genomic_DNA"/>
</dbReference>
<keyword evidence="3 6" id="KW-0132">Cell division</keyword>
<dbReference type="NCBIfam" id="NF001422">
    <property type="entry name" value="PRK00296.1"/>
    <property type="match status" value="1"/>
</dbReference>
<evidence type="ECO:0000313" key="8">
    <source>
        <dbReference type="Proteomes" id="UP000287853"/>
    </source>
</evidence>
<dbReference type="InterPro" id="IPR036707">
    <property type="entry name" value="MinE_sf"/>
</dbReference>
<dbReference type="NCBIfam" id="TIGR01215">
    <property type="entry name" value="minE"/>
    <property type="match status" value="1"/>
</dbReference>
<dbReference type="Proteomes" id="UP000287853">
    <property type="component" value="Unassembled WGS sequence"/>
</dbReference>
<protein>
    <recommendedName>
        <fullName evidence="2 6">Cell division topological specificity factor</fullName>
    </recommendedName>
</protein>
<reference evidence="7 8" key="1">
    <citation type="submission" date="2017-01" db="EMBL/GenBank/DDBJ databases">
        <title>The cable genome- insights into the physiology and evolution of filamentous bacteria capable of sulfide oxidation via long distance electron transfer.</title>
        <authorList>
            <person name="Schreiber L."/>
            <person name="Bjerg J.T."/>
            <person name="Boggild A."/>
            <person name="Van De Vossenberg J."/>
            <person name="Meysman F."/>
            <person name="Nielsen L.P."/>
            <person name="Schramm A."/>
            <person name="Kjeldsen K.U."/>
        </authorList>
    </citation>
    <scope>NUCLEOTIDE SEQUENCE [LARGE SCALE GENOMIC DNA]</scope>
    <source>
        <strain evidence="7">MCF</strain>
    </source>
</reference>
<evidence type="ECO:0000313" key="7">
    <source>
        <dbReference type="EMBL" id="RWX45722.1"/>
    </source>
</evidence>
<evidence type="ECO:0000256" key="5">
    <source>
        <dbReference type="ARBA" id="ARBA00025265"/>
    </source>
</evidence>
<gene>
    <name evidence="6" type="primary">minE</name>
    <name evidence="7" type="ORF">H206_00695</name>
</gene>
<organism evidence="7 8">
    <name type="scientific">Candidatus Electrothrix aarhusensis</name>
    <dbReference type="NCBI Taxonomy" id="1859131"/>
    <lineage>
        <taxon>Bacteria</taxon>
        <taxon>Pseudomonadati</taxon>
        <taxon>Thermodesulfobacteriota</taxon>
        <taxon>Desulfobulbia</taxon>
        <taxon>Desulfobulbales</taxon>
        <taxon>Desulfobulbaceae</taxon>
        <taxon>Candidatus Electrothrix</taxon>
    </lineage>
</organism>